<dbReference type="FunFam" id="3.40.50.720:FF:000019">
    <property type="entry name" value="Glycerol-3-phosphate dehydrogenase [NAD(P)+]"/>
    <property type="match status" value="1"/>
</dbReference>
<evidence type="ECO:0000259" key="19">
    <source>
        <dbReference type="Pfam" id="PF01210"/>
    </source>
</evidence>
<dbReference type="AlphaFoldDB" id="A0A1G6GIF5"/>
<dbReference type="GO" id="GO:0005829">
    <property type="term" value="C:cytosol"/>
    <property type="evidence" value="ECO:0007669"/>
    <property type="project" value="TreeGrafter"/>
</dbReference>
<dbReference type="InterPro" id="IPR006168">
    <property type="entry name" value="G3P_DH_NAD-dep"/>
</dbReference>
<name>A0A1G6GIF5_9GAMM</name>
<dbReference type="PROSITE" id="PS00957">
    <property type="entry name" value="NAD_G3PDH"/>
    <property type="match status" value="1"/>
</dbReference>
<feature type="binding site" evidence="13">
    <location>
        <position position="280"/>
    </location>
    <ligand>
        <name>NADPH</name>
        <dbReference type="ChEBI" id="CHEBI:57783"/>
    </ligand>
</feature>
<evidence type="ECO:0000256" key="7">
    <source>
        <dbReference type="ARBA" id="ARBA00023209"/>
    </source>
</evidence>
<feature type="binding site" evidence="13">
    <location>
        <position position="40"/>
    </location>
    <ligand>
        <name>NADPH</name>
        <dbReference type="ChEBI" id="CHEBI:57783"/>
    </ligand>
</feature>
<feature type="domain" description="Glycerol-3-phosphate dehydrogenase NAD-dependent C-terminal" evidence="20">
    <location>
        <begin position="205"/>
        <end position="342"/>
    </location>
</feature>
<comment type="pathway">
    <text evidence="13">Membrane lipid metabolism; glycerophospholipid metabolism.</text>
</comment>
<keyword evidence="3 13" id="KW-0521">NADP</keyword>
<feature type="binding site" evidence="13">
    <location>
        <position position="306"/>
    </location>
    <ligand>
        <name>NADPH</name>
        <dbReference type="ChEBI" id="CHEBI:57783"/>
    </ligand>
</feature>
<dbReference type="InterPro" id="IPR006109">
    <property type="entry name" value="G3P_DH_NAD-dep_C"/>
</dbReference>
<dbReference type="InterPro" id="IPR011128">
    <property type="entry name" value="G3P_DH_NAD-dep_N"/>
</dbReference>
<feature type="binding site" evidence="13">
    <location>
        <position position="161"/>
    </location>
    <ligand>
        <name>sn-glycerol 3-phosphate</name>
        <dbReference type="ChEBI" id="CHEBI:57597"/>
    </ligand>
</feature>
<evidence type="ECO:0000256" key="5">
    <source>
        <dbReference type="ARBA" id="ARBA00023027"/>
    </source>
</evidence>
<dbReference type="PANTHER" id="PTHR11728">
    <property type="entry name" value="GLYCEROL-3-PHOSPHATE DEHYDROGENASE"/>
    <property type="match status" value="1"/>
</dbReference>
<sequence>MSQANFNDVLAQYQQQRNQAKSERKDNSNLRITVLGGGSFGTAMANLATRNGCDTIMWIRDQDAAKEIQETKINKRYLPDFKLEEKLKVSSDLEASVKDRDLILVAIPSHSFRKVLKQIAPLITAQAVVSLTKGIEKDSFCFMSDIIRQELPEVPYGVLSGPNLAKEIVQGMPAGTVIASHSEQLRNAVQGALHSALFRVFASDDVHGVELGGALKNIYAVAMGMGAAYNVGENTKSMLITRALAEMSRFAVRLGANPLTFLGLSGVGDLFATCNSPLSRNYQVGFALGQGKSLDQAVAELGQTAEGINTIEQVKARSEELEVYMPITCALYEVIFNHAPPLSVALSLMENGHRSDVEFVLPHQSES</sequence>
<dbReference type="SUPFAM" id="SSF51735">
    <property type="entry name" value="NAD(P)-binding Rossmann-fold domains"/>
    <property type="match status" value="1"/>
</dbReference>
<feature type="binding site" evidence="13">
    <location>
        <position position="133"/>
    </location>
    <ligand>
        <name>NADPH</name>
        <dbReference type="ChEBI" id="CHEBI:57783"/>
    </ligand>
</feature>
<dbReference type="InterPro" id="IPR013328">
    <property type="entry name" value="6PGD_dom2"/>
</dbReference>
<evidence type="ECO:0000256" key="1">
    <source>
        <dbReference type="ARBA" id="ARBA00011009"/>
    </source>
</evidence>
<evidence type="ECO:0000256" key="12">
    <source>
        <dbReference type="ARBA" id="ARBA00080511"/>
    </source>
</evidence>
<keyword evidence="4 13" id="KW-0560">Oxidoreductase</keyword>
<accession>A0A1G6GIF5</accession>
<feature type="binding site" evidence="13">
    <location>
        <position position="216"/>
    </location>
    <ligand>
        <name>sn-glycerol 3-phosphate</name>
        <dbReference type="ChEBI" id="CHEBI:57597"/>
    </ligand>
</feature>
<dbReference type="SUPFAM" id="SSF48179">
    <property type="entry name" value="6-phosphogluconate dehydrogenase C-terminal domain-like"/>
    <property type="match status" value="1"/>
</dbReference>
<dbReference type="Proteomes" id="UP000242317">
    <property type="component" value="Unassembled WGS sequence"/>
</dbReference>
<keyword evidence="13" id="KW-0963">Cytoplasm</keyword>
<dbReference type="NCBIfam" id="NF000944">
    <property type="entry name" value="PRK00094.2-2"/>
    <property type="match status" value="1"/>
</dbReference>
<keyword evidence="22" id="KW-1185">Reference proteome</keyword>
<evidence type="ECO:0000256" key="16">
    <source>
        <dbReference type="PIRSR" id="PIRSR000114-3"/>
    </source>
</evidence>
<evidence type="ECO:0000256" key="2">
    <source>
        <dbReference type="ARBA" id="ARBA00022516"/>
    </source>
</evidence>
<evidence type="ECO:0000256" key="4">
    <source>
        <dbReference type="ARBA" id="ARBA00023002"/>
    </source>
</evidence>
<keyword evidence="7 13" id="KW-0594">Phospholipid biosynthesis</keyword>
<proteinExistence type="inferred from homology"/>
<dbReference type="PRINTS" id="PR00077">
    <property type="entry name" value="GPDHDRGNASE"/>
</dbReference>
<feature type="binding site" evidence="15">
    <location>
        <position position="133"/>
    </location>
    <ligand>
        <name>substrate</name>
    </ligand>
</feature>
<keyword evidence="2 13" id="KW-0444">Lipid biosynthesis</keyword>
<evidence type="ECO:0000256" key="17">
    <source>
        <dbReference type="RuleBase" id="RU000437"/>
    </source>
</evidence>
<feature type="binding site" evidence="16">
    <location>
        <position position="280"/>
    </location>
    <ligand>
        <name>NAD(+)</name>
        <dbReference type="ChEBI" id="CHEBI:57540"/>
    </ligand>
</feature>
<feature type="coiled-coil region" evidence="18">
    <location>
        <begin position="3"/>
        <end position="30"/>
    </location>
</feature>
<dbReference type="NCBIfam" id="NF000940">
    <property type="entry name" value="PRK00094.1-2"/>
    <property type="match status" value="1"/>
</dbReference>
<comment type="catalytic activity">
    <reaction evidence="13">
        <text>sn-glycerol 3-phosphate + NAD(+) = dihydroxyacetone phosphate + NADH + H(+)</text>
        <dbReference type="Rhea" id="RHEA:11092"/>
        <dbReference type="ChEBI" id="CHEBI:15378"/>
        <dbReference type="ChEBI" id="CHEBI:57540"/>
        <dbReference type="ChEBI" id="CHEBI:57597"/>
        <dbReference type="ChEBI" id="CHEBI:57642"/>
        <dbReference type="ChEBI" id="CHEBI:57945"/>
        <dbReference type="EC" id="1.1.1.94"/>
    </reaction>
</comment>
<evidence type="ECO:0000256" key="18">
    <source>
        <dbReference type="SAM" id="Coils"/>
    </source>
</evidence>
<feature type="binding site" evidence="13">
    <location>
        <position position="280"/>
    </location>
    <ligand>
        <name>sn-glycerol 3-phosphate</name>
        <dbReference type="ChEBI" id="CHEBI:57597"/>
    </ligand>
</feature>
<dbReference type="GO" id="GO:0051287">
    <property type="term" value="F:NAD binding"/>
    <property type="evidence" value="ECO:0007669"/>
    <property type="project" value="InterPro"/>
</dbReference>
<keyword evidence="8 13" id="KW-1208">Phospholipid metabolism</keyword>
<dbReference type="Pfam" id="PF01210">
    <property type="entry name" value="NAD_Gly3P_dh_N"/>
    <property type="match status" value="1"/>
</dbReference>
<feature type="binding site" evidence="13">
    <location>
        <position position="60"/>
    </location>
    <ligand>
        <name>NADPH</name>
        <dbReference type="ChEBI" id="CHEBI:57783"/>
    </ligand>
</feature>
<dbReference type="HAMAP" id="MF_00394">
    <property type="entry name" value="NAD_Glyc3P_dehydrog"/>
    <property type="match status" value="1"/>
</dbReference>
<dbReference type="Gene3D" id="3.40.50.720">
    <property type="entry name" value="NAD(P)-binding Rossmann-like Domain"/>
    <property type="match status" value="1"/>
</dbReference>
<dbReference type="EC" id="1.1.1.94" evidence="10 13"/>
<feature type="binding site" evidence="16">
    <location>
        <position position="165"/>
    </location>
    <ligand>
        <name>NAD(+)</name>
        <dbReference type="ChEBI" id="CHEBI:57540"/>
    </ligand>
</feature>
<dbReference type="InterPro" id="IPR036291">
    <property type="entry name" value="NAD(P)-bd_dom_sf"/>
</dbReference>
<evidence type="ECO:0000256" key="8">
    <source>
        <dbReference type="ARBA" id="ARBA00023264"/>
    </source>
</evidence>
<dbReference type="GO" id="GO:0005975">
    <property type="term" value="P:carbohydrate metabolic process"/>
    <property type="evidence" value="ECO:0007669"/>
    <property type="project" value="InterPro"/>
</dbReference>
<dbReference type="PIRSF" id="PIRSF000114">
    <property type="entry name" value="Glycerol-3-P_dh"/>
    <property type="match status" value="1"/>
</dbReference>
<dbReference type="GO" id="GO:0141152">
    <property type="term" value="F:glycerol-3-phosphate dehydrogenase (NAD+) activity"/>
    <property type="evidence" value="ECO:0007669"/>
    <property type="project" value="RHEA"/>
</dbReference>
<feature type="domain" description="Glycerol-3-phosphate dehydrogenase NAD-dependent N-terminal" evidence="19">
    <location>
        <begin position="32"/>
        <end position="184"/>
    </location>
</feature>
<dbReference type="GO" id="GO:0046167">
    <property type="term" value="P:glycerol-3-phosphate biosynthetic process"/>
    <property type="evidence" value="ECO:0007669"/>
    <property type="project" value="UniProtKB-UniRule"/>
</dbReference>
<reference evidence="22" key="1">
    <citation type="submission" date="2016-09" db="EMBL/GenBank/DDBJ databases">
        <authorList>
            <person name="Varghese N."/>
            <person name="Submissions S."/>
        </authorList>
    </citation>
    <scope>NUCLEOTIDE SEQUENCE [LARGE SCALE GENOMIC DNA]</scope>
    <source>
        <strain evidence="22">ANC 3699</strain>
    </source>
</reference>
<dbReference type="OrthoDB" id="9812273at2"/>
<dbReference type="GO" id="GO:0141153">
    <property type="term" value="F:glycerol-3-phosphate dehydrogenase (NADP+) activity"/>
    <property type="evidence" value="ECO:0007669"/>
    <property type="project" value="RHEA"/>
</dbReference>
<feature type="binding site" evidence="13">
    <location>
        <position position="165"/>
    </location>
    <ligand>
        <name>NADPH</name>
        <dbReference type="ChEBI" id="CHEBI:57783"/>
    </ligand>
</feature>
<evidence type="ECO:0000259" key="20">
    <source>
        <dbReference type="Pfam" id="PF07479"/>
    </source>
</evidence>
<evidence type="ECO:0000256" key="9">
    <source>
        <dbReference type="ARBA" id="ARBA00052716"/>
    </source>
</evidence>
<comment type="function">
    <text evidence="13">Catalyzes the reduction of the glycolytic intermediate dihydroxyacetone phosphate (DHAP) to sn-glycerol 3-phosphate (G3P), the key precursor for phospholipid synthesis.</text>
</comment>
<feature type="binding site" evidence="13">
    <location>
        <position position="133"/>
    </location>
    <ligand>
        <name>sn-glycerol 3-phosphate</name>
        <dbReference type="ChEBI" id="CHEBI:57597"/>
    </ligand>
</feature>
<feature type="binding site" evidence="13">
    <location>
        <position position="279"/>
    </location>
    <ligand>
        <name>sn-glycerol 3-phosphate</name>
        <dbReference type="ChEBI" id="CHEBI:57597"/>
    </ligand>
</feature>
<feature type="binding site" evidence="13">
    <location>
        <position position="269"/>
    </location>
    <ligand>
        <name>sn-glycerol 3-phosphate</name>
        <dbReference type="ChEBI" id="CHEBI:57597"/>
    </ligand>
</feature>
<keyword evidence="5 13" id="KW-0520">NAD</keyword>
<evidence type="ECO:0000256" key="10">
    <source>
        <dbReference type="ARBA" id="ARBA00066687"/>
    </source>
</evidence>
<feature type="binding site" evidence="13">
    <location>
        <position position="77"/>
    </location>
    <ligand>
        <name>NADPH</name>
        <dbReference type="ChEBI" id="CHEBI:57783"/>
    </ligand>
</feature>
<feature type="binding site" evidence="15">
    <location>
        <begin position="280"/>
        <end position="281"/>
    </location>
    <ligand>
        <name>substrate</name>
    </ligand>
</feature>
<dbReference type="NCBIfam" id="NF000942">
    <property type="entry name" value="PRK00094.1-4"/>
    <property type="match status" value="1"/>
</dbReference>
<evidence type="ECO:0000256" key="13">
    <source>
        <dbReference type="HAMAP-Rule" id="MF_00394"/>
    </source>
</evidence>
<evidence type="ECO:0000256" key="14">
    <source>
        <dbReference type="PIRSR" id="PIRSR000114-1"/>
    </source>
</evidence>
<dbReference type="UniPathway" id="UPA00940"/>
<dbReference type="GO" id="GO:0046168">
    <property type="term" value="P:glycerol-3-phosphate catabolic process"/>
    <property type="evidence" value="ECO:0007669"/>
    <property type="project" value="InterPro"/>
</dbReference>
<dbReference type="GO" id="GO:0046474">
    <property type="term" value="P:glycerophospholipid biosynthetic process"/>
    <property type="evidence" value="ECO:0007669"/>
    <property type="project" value="TreeGrafter"/>
</dbReference>
<feature type="binding site" evidence="16">
    <location>
        <begin position="36"/>
        <end position="41"/>
    </location>
    <ligand>
        <name>NAD(+)</name>
        <dbReference type="ChEBI" id="CHEBI:57540"/>
    </ligand>
</feature>
<dbReference type="PANTHER" id="PTHR11728:SF1">
    <property type="entry name" value="GLYCEROL-3-PHOSPHATE DEHYDROGENASE [NAD(+)] 2, CHLOROPLASTIC"/>
    <property type="match status" value="1"/>
</dbReference>
<feature type="binding site" evidence="13">
    <location>
        <position position="281"/>
    </location>
    <ligand>
        <name>sn-glycerol 3-phosphate</name>
        <dbReference type="ChEBI" id="CHEBI:57597"/>
    </ligand>
</feature>
<dbReference type="RefSeq" id="WP_092614267.1">
    <property type="nucleotide sequence ID" value="NZ_FMYK01000001.1"/>
</dbReference>
<keyword evidence="13" id="KW-0547">Nucleotide-binding</keyword>
<comment type="subcellular location">
    <subcellularLocation>
        <location evidence="13">Cytoplasm</location>
    </subcellularLocation>
</comment>
<dbReference type="NCBIfam" id="NF000946">
    <property type="entry name" value="PRK00094.2-4"/>
    <property type="match status" value="1"/>
</dbReference>
<comment type="catalytic activity">
    <reaction evidence="9">
        <text>sn-glycerol 3-phosphate + NADP(+) = dihydroxyacetone phosphate + NADPH + H(+)</text>
        <dbReference type="Rhea" id="RHEA:11096"/>
        <dbReference type="ChEBI" id="CHEBI:15378"/>
        <dbReference type="ChEBI" id="CHEBI:57597"/>
        <dbReference type="ChEBI" id="CHEBI:57642"/>
        <dbReference type="ChEBI" id="CHEBI:57783"/>
        <dbReference type="ChEBI" id="CHEBI:58349"/>
        <dbReference type="EC" id="1.1.1.94"/>
    </reaction>
    <physiologicalReaction direction="right-to-left" evidence="9">
        <dbReference type="Rhea" id="RHEA:11098"/>
    </physiologicalReaction>
</comment>
<dbReference type="Pfam" id="PF07479">
    <property type="entry name" value="NAD_Gly3P_dh_C"/>
    <property type="match status" value="1"/>
</dbReference>
<protein>
    <recommendedName>
        <fullName evidence="11 13">Glycerol-3-phosphate dehydrogenase [NAD(P)+]</fullName>
        <ecNumber evidence="10 13">1.1.1.94</ecNumber>
    </recommendedName>
    <alternativeName>
        <fullName evidence="13">NAD(P)(+)-dependent glycerol-3-phosphate dehydrogenase</fullName>
    </alternativeName>
    <alternativeName>
        <fullName evidence="12 13">NAD(P)H-dependent dihydroxyacetone-phosphate reductase</fullName>
    </alternativeName>
</protein>
<keyword evidence="18" id="KW-0175">Coiled coil</keyword>
<feature type="active site" description="Proton acceptor" evidence="13 14">
    <location>
        <position position="216"/>
    </location>
</feature>
<evidence type="ECO:0000256" key="11">
    <source>
        <dbReference type="ARBA" id="ARBA00069372"/>
    </source>
</evidence>
<gene>
    <name evidence="13" type="primary">gpsA</name>
    <name evidence="21" type="ORF">SAMN05421749_10121</name>
</gene>
<comment type="caution">
    <text evidence="13">Lacks conserved residue(s) required for the propagation of feature annotation.</text>
</comment>
<evidence type="ECO:0000313" key="22">
    <source>
        <dbReference type="Proteomes" id="UP000242317"/>
    </source>
</evidence>
<dbReference type="FunFam" id="1.10.1040.10:FF:000001">
    <property type="entry name" value="Glycerol-3-phosphate dehydrogenase [NAD(P)+]"/>
    <property type="match status" value="1"/>
</dbReference>
<dbReference type="InterPro" id="IPR008927">
    <property type="entry name" value="6-PGluconate_DH-like_C_sf"/>
</dbReference>
<evidence type="ECO:0000313" key="21">
    <source>
        <dbReference type="EMBL" id="SDB81781.1"/>
    </source>
</evidence>
<feature type="binding site" evidence="13">
    <location>
        <position position="39"/>
    </location>
    <ligand>
        <name>NADPH</name>
        <dbReference type="ChEBI" id="CHEBI:57783"/>
    </ligand>
</feature>
<comment type="similarity">
    <text evidence="1 13 17">Belongs to the NAD-dependent glycerol-3-phosphate dehydrogenase family.</text>
</comment>
<dbReference type="Gene3D" id="1.10.1040.10">
    <property type="entry name" value="N-(1-d-carboxylethyl)-l-norvaline Dehydrogenase, domain 2"/>
    <property type="match status" value="1"/>
</dbReference>
<evidence type="ECO:0000256" key="15">
    <source>
        <dbReference type="PIRSR" id="PIRSR000114-2"/>
    </source>
</evidence>
<evidence type="ECO:0000256" key="6">
    <source>
        <dbReference type="ARBA" id="ARBA00023098"/>
    </source>
</evidence>
<dbReference type="EMBL" id="FMYK01000001">
    <property type="protein sequence ID" value="SDB81781.1"/>
    <property type="molecule type" value="Genomic_DNA"/>
</dbReference>
<organism evidence="21 22">
    <name type="scientific">Acinetobacter marinus</name>
    <dbReference type="NCBI Taxonomy" id="281375"/>
    <lineage>
        <taxon>Bacteria</taxon>
        <taxon>Pseudomonadati</taxon>
        <taxon>Pseudomonadota</taxon>
        <taxon>Gammaproteobacteria</taxon>
        <taxon>Moraxellales</taxon>
        <taxon>Moraxellaceae</taxon>
        <taxon>Acinetobacter</taxon>
    </lineage>
</organism>
<keyword evidence="6 13" id="KW-0443">Lipid metabolism</keyword>
<evidence type="ECO:0000256" key="3">
    <source>
        <dbReference type="ARBA" id="ARBA00022857"/>
    </source>
</evidence>